<keyword evidence="3" id="KW-1185">Reference proteome</keyword>
<name>A0A2H3DAR1_ARMGA</name>
<feature type="compositionally biased region" description="Polar residues" evidence="1">
    <location>
        <begin position="188"/>
        <end position="200"/>
    </location>
</feature>
<reference evidence="3" key="1">
    <citation type="journal article" date="2017" name="Nat. Ecol. Evol.">
        <title>Genome expansion and lineage-specific genetic innovations in the forest pathogenic fungi Armillaria.</title>
        <authorList>
            <person name="Sipos G."/>
            <person name="Prasanna A.N."/>
            <person name="Walter M.C."/>
            <person name="O'Connor E."/>
            <person name="Balint B."/>
            <person name="Krizsan K."/>
            <person name="Kiss B."/>
            <person name="Hess J."/>
            <person name="Varga T."/>
            <person name="Slot J."/>
            <person name="Riley R."/>
            <person name="Boka B."/>
            <person name="Rigling D."/>
            <person name="Barry K."/>
            <person name="Lee J."/>
            <person name="Mihaltcheva S."/>
            <person name="LaButti K."/>
            <person name="Lipzen A."/>
            <person name="Waldron R."/>
            <person name="Moloney N.M."/>
            <person name="Sperisen C."/>
            <person name="Kredics L."/>
            <person name="Vagvoelgyi C."/>
            <person name="Patrignani A."/>
            <person name="Fitzpatrick D."/>
            <person name="Nagy I."/>
            <person name="Doyle S."/>
            <person name="Anderson J.B."/>
            <person name="Grigoriev I.V."/>
            <person name="Gueldener U."/>
            <person name="Muensterkoetter M."/>
            <person name="Nagy L.G."/>
        </authorList>
    </citation>
    <scope>NUCLEOTIDE SEQUENCE [LARGE SCALE GENOMIC DNA]</scope>
    <source>
        <strain evidence="3">Ar21-2</strain>
    </source>
</reference>
<proteinExistence type="predicted"/>
<dbReference type="OrthoDB" id="3118851at2759"/>
<protein>
    <submittedName>
        <fullName evidence="2">Uncharacterized protein</fullName>
    </submittedName>
</protein>
<organism evidence="2 3">
    <name type="scientific">Armillaria gallica</name>
    <name type="common">Bulbous honey fungus</name>
    <name type="synonym">Armillaria bulbosa</name>
    <dbReference type="NCBI Taxonomy" id="47427"/>
    <lineage>
        <taxon>Eukaryota</taxon>
        <taxon>Fungi</taxon>
        <taxon>Dikarya</taxon>
        <taxon>Basidiomycota</taxon>
        <taxon>Agaricomycotina</taxon>
        <taxon>Agaricomycetes</taxon>
        <taxon>Agaricomycetidae</taxon>
        <taxon>Agaricales</taxon>
        <taxon>Marasmiineae</taxon>
        <taxon>Physalacriaceae</taxon>
        <taxon>Armillaria</taxon>
    </lineage>
</organism>
<feature type="region of interest" description="Disordered" evidence="1">
    <location>
        <begin position="144"/>
        <end position="166"/>
    </location>
</feature>
<evidence type="ECO:0000256" key="1">
    <source>
        <dbReference type="SAM" id="MobiDB-lite"/>
    </source>
</evidence>
<feature type="region of interest" description="Disordered" evidence="1">
    <location>
        <begin position="182"/>
        <end position="241"/>
    </location>
</feature>
<feature type="compositionally biased region" description="Pro residues" evidence="1">
    <location>
        <begin position="206"/>
        <end position="226"/>
    </location>
</feature>
<feature type="region of interest" description="Disordered" evidence="1">
    <location>
        <begin position="56"/>
        <end position="83"/>
    </location>
</feature>
<gene>
    <name evidence="2" type="ORF">ARMGADRAFT_1086902</name>
</gene>
<dbReference type="Proteomes" id="UP000217790">
    <property type="component" value="Unassembled WGS sequence"/>
</dbReference>
<dbReference type="InParanoid" id="A0A2H3DAR1"/>
<evidence type="ECO:0000313" key="3">
    <source>
        <dbReference type="Proteomes" id="UP000217790"/>
    </source>
</evidence>
<feature type="compositionally biased region" description="Basic and acidic residues" evidence="1">
    <location>
        <begin position="68"/>
        <end position="78"/>
    </location>
</feature>
<dbReference type="EMBL" id="KZ293686">
    <property type="protein sequence ID" value="PBK86157.1"/>
    <property type="molecule type" value="Genomic_DNA"/>
</dbReference>
<accession>A0A2H3DAR1</accession>
<sequence>MEDQLHNVAARVANNARTDSVKLFEFQAQSRLATSNYGESSPTIIKGEEVTLSLQTPGPQALESEAIDESHPVPDRSHSRSSLPINEASEQVLTPQYRKTIKDRVILQCWRAHDLADTGWMEIADQGIFIDTDSNAYIIKGGIADTKGRDMPPSAPKPMESGDRTIPIPMPQVGRIDACTTQPKHDTNIMNNSGCSNTRTVLPARGGPPPSGPPSGGPPSGGPPNGGPHGSGPSRRGSHLP</sequence>
<evidence type="ECO:0000313" key="2">
    <source>
        <dbReference type="EMBL" id="PBK86157.1"/>
    </source>
</evidence>
<dbReference type="AlphaFoldDB" id="A0A2H3DAR1"/>